<dbReference type="PANTHER" id="PTHR10974:SF75">
    <property type="entry name" value="SULFATASE DOMAIN-CONTAINING PROTEIN"/>
    <property type="match status" value="1"/>
</dbReference>
<reference evidence="2" key="2">
    <citation type="submission" date="2020-10" db="UniProtKB">
        <authorList>
            <consortium name="WormBaseParasite"/>
        </authorList>
    </citation>
    <scope>IDENTIFICATION</scope>
</reference>
<dbReference type="PANTHER" id="PTHR10974">
    <property type="entry name" value="FI08016P-RELATED"/>
    <property type="match status" value="1"/>
</dbReference>
<keyword evidence="1" id="KW-1185">Reference proteome</keyword>
<dbReference type="InterPro" id="IPR004245">
    <property type="entry name" value="DUF229"/>
</dbReference>
<organism evidence="1 2">
    <name type="scientific">Panagrellus redivivus</name>
    <name type="common">Microworm</name>
    <dbReference type="NCBI Taxonomy" id="6233"/>
    <lineage>
        <taxon>Eukaryota</taxon>
        <taxon>Metazoa</taxon>
        <taxon>Ecdysozoa</taxon>
        <taxon>Nematoda</taxon>
        <taxon>Chromadorea</taxon>
        <taxon>Rhabditida</taxon>
        <taxon>Tylenchina</taxon>
        <taxon>Panagrolaimomorpha</taxon>
        <taxon>Panagrolaimoidea</taxon>
        <taxon>Panagrolaimidae</taxon>
        <taxon>Panagrellus</taxon>
    </lineage>
</organism>
<reference evidence="1" key="1">
    <citation type="journal article" date="2013" name="Genetics">
        <title>The draft genome and transcriptome of Panagrellus redivivus are shaped by the harsh demands of a free-living lifestyle.</title>
        <authorList>
            <person name="Srinivasan J."/>
            <person name="Dillman A.R."/>
            <person name="Macchietto M.G."/>
            <person name="Heikkinen L."/>
            <person name="Lakso M."/>
            <person name="Fracchia K.M."/>
            <person name="Antoshechkin I."/>
            <person name="Mortazavi A."/>
            <person name="Wong G."/>
            <person name="Sternberg P.W."/>
        </authorList>
    </citation>
    <scope>NUCLEOTIDE SEQUENCE [LARGE SCALE GENOMIC DNA]</scope>
    <source>
        <strain evidence="1">MT8872</strain>
    </source>
</reference>
<sequence>MSLIIVCIELSVPYRSQKGPHWPLSPNHLQAGIACWHTCNVWLLHKETTMRCVTIILTTVVFVVLTTLLIEDSVVAPFGIYYTYTEDNRDYRNILFDNCELPHLNPWDPSILKFLKPDTKYECKPKIAQLTKLENGQLSTTYHHNFTKCMYRCLHPVSDKSLLHGDWVNLKGKAYPTCDVIETHCFKENASKPYYEFVHAQIYRSDKPKPEKNPDLPDVHFILLDSLSHSSFVRTMPRTYHELMTNYEAIPFPHLNKVSLNSRPNGAENQENRYERQSIEEHRRVRKMYQAASHL</sequence>
<proteinExistence type="predicted"/>
<name>A0A7E4W4Q8_PANRE</name>
<dbReference type="WBParaSite" id="Pan_g6053.t1">
    <property type="protein sequence ID" value="Pan_g6053.t1"/>
    <property type="gene ID" value="Pan_g6053"/>
</dbReference>
<dbReference type="AlphaFoldDB" id="A0A7E4W4Q8"/>
<evidence type="ECO:0000313" key="2">
    <source>
        <dbReference type="WBParaSite" id="Pan_g6053.t1"/>
    </source>
</evidence>
<accession>A0A7E4W4Q8</accession>
<protein>
    <submittedName>
        <fullName evidence="2">Glycoprotein</fullName>
    </submittedName>
</protein>
<dbReference type="Pfam" id="PF02995">
    <property type="entry name" value="DUF229"/>
    <property type="match status" value="1"/>
</dbReference>
<evidence type="ECO:0000313" key="1">
    <source>
        <dbReference type="Proteomes" id="UP000492821"/>
    </source>
</evidence>
<dbReference type="Proteomes" id="UP000492821">
    <property type="component" value="Unassembled WGS sequence"/>
</dbReference>
<dbReference type="GO" id="GO:0005615">
    <property type="term" value="C:extracellular space"/>
    <property type="evidence" value="ECO:0007669"/>
    <property type="project" value="TreeGrafter"/>
</dbReference>